<evidence type="ECO:0000313" key="8">
    <source>
        <dbReference type="Proteomes" id="UP000283895"/>
    </source>
</evidence>
<dbReference type="EMBL" id="LKEA01000145">
    <property type="protein sequence ID" value="ROV86731.1"/>
    <property type="molecule type" value="Genomic_DNA"/>
</dbReference>
<keyword evidence="6" id="KW-0812">Transmembrane</keyword>
<dbReference type="InterPro" id="IPR001128">
    <property type="entry name" value="Cyt_P450"/>
</dbReference>
<keyword evidence="6" id="KW-1133">Transmembrane helix</keyword>
<keyword evidence="6" id="KW-0472">Membrane</keyword>
<dbReference type="InterPro" id="IPR036396">
    <property type="entry name" value="Cyt_P450_sf"/>
</dbReference>
<evidence type="ECO:0000256" key="2">
    <source>
        <dbReference type="ARBA" id="ARBA00022617"/>
    </source>
</evidence>
<evidence type="ECO:0000256" key="5">
    <source>
        <dbReference type="PIRSR" id="PIRSR602401-1"/>
    </source>
</evidence>
<keyword evidence="8" id="KW-1185">Reference proteome</keyword>
<feature type="binding site" description="axial binding residue" evidence="5">
    <location>
        <position position="483"/>
    </location>
    <ligand>
        <name>heme</name>
        <dbReference type="ChEBI" id="CHEBI:30413"/>
    </ligand>
    <ligandPart>
        <name>Fe</name>
        <dbReference type="ChEBI" id="CHEBI:18248"/>
    </ligandPart>
</feature>
<dbReference type="InterPro" id="IPR002401">
    <property type="entry name" value="Cyt_P450_E_grp-I"/>
</dbReference>
<evidence type="ECO:0000256" key="4">
    <source>
        <dbReference type="ARBA" id="ARBA00023004"/>
    </source>
</evidence>
<evidence type="ECO:0000256" key="1">
    <source>
        <dbReference type="ARBA" id="ARBA00010617"/>
    </source>
</evidence>
<dbReference type="PANTHER" id="PTHR24304:SF2">
    <property type="entry name" value="24-HYDROXYCHOLESTEROL 7-ALPHA-HYDROXYLASE"/>
    <property type="match status" value="1"/>
</dbReference>
<accession>A0A423V7J0</accession>
<dbReference type="Gene3D" id="1.10.630.10">
    <property type="entry name" value="Cytochrome P450"/>
    <property type="match status" value="1"/>
</dbReference>
<comment type="caution">
    <text evidence="7">The sequence shown here is derived from an EMBL/GenBank/DDBJ whole genome shotgun (WGS) entry which is preliminary data.</text>
</comment>
<evidence type="ECO:0000256" key="6">
    <source>
        <dbReference type="SAM" id="Phobius"/>
    </source>
</evidence>
<dbReference type="GO" id="GO:0008395">
    <property type="term" value="F:steroid hydroxylase activity"/>
    <property type="evidence" value="ECO:0007669"/>
    <property type="project" value="TreeGrafter"/>
</dbReference>
<keyword evidence="3 5" id="KW-0479">Metal-binding</keyword>
<dbReference type="CDD" id="cd11040">
    <property type="entry name" value="CYP7_CYP8-like"/>
    <property type="match status" value="1"/>
</dbReference>
<reference evidence="7 8" key="1">
    <citation type="submission" date="2015-09" db="EMBL/GenBank/DDBJ databases">
        <title>Host preference determinants of Valsa canker pathogens revealed by comparative genomics.</title>
        <authorList>
            <person name="Yin Z."/>
            <person name="Huang L."/>
        </authorList>
    </citation>
    <scope>NUCLEOTIDE SEQUENCE [LARGE SCALE GENOMIC DNA]</scope>
    <source>
        <strain evidence="7 8">03-1</strain>
    </source>
</reference>
<dbReference type="Proteomes" id="UP000283895">
    <property type="component" value="Unassembled WGS sequence"/>
</dbReference>
<dbReference type="OrthoDB" id="3366823at2759"/>
<feature type="transmembrane region" description="Helical" evidence="6">
    <location>
        <begin position="20"/>
        <end position="39"/>
    </location>
</feature>
<organism evidence="7 8">
    <name type="scientific">Cytospora schulzeri</name>
    <dbReference type="NCBI Taxonomy" id="448051"/>
    <lineage>
        <taxon>Eukaryota</taxon>
        <taxon>Fungi</taxon>
        <taxon>Dikarya</taxon>
        <taxon>Ascomycota</taxon>
        <taxon>Pezizomycotina</taxon>
        <taxon>Sordariomycetes</taxon>
        <taxon>Sordariomycetidae</taxon>
        <taxon>Diaporthales</taxon>
        <taxon>Cytosporaceae</taxon>
        <taxon>Cytospora</taxon>
    </lineage>
</organism>
<keyword evidence="4 5" id="KW-0408">Iron</keyword>
<dbReference type="SUPFAM" id="SSF48264">
    <property type="entry name" value="Cytochrome P450"/>
    <property type="match status" value="1"/>
</dbReference>
<dbReference type="InterPro" id="IPR050529">
    <property type="entry name" value="CYP450_sterol_14alpha_dmase"/>
</dbReference>
<evidence type="ECO:0000256" key="3">
    <source>
        <dbReference type="ARBA" id="ARBA00022723"/>
    </source>
</evidence>
<sequence length="549" mass="62380">MGLADSFLSALSEAVDAGASWPYWLMTIALSVVSVFLAFRLRTRSGPQALSDPIPHLYNTLQFMFNNHKFMSRVQKALQDNSLLRFYLGPKTVYLVTGPQGIRGMFGRELVHDVTNQEQMTRYALPTLYRMNRDEIKRWEDDKSGVTKVPIPGTEHTPTRQRLWHMYEHIYSEYLGKQYSQSLVDVFSRTLGQTLERYPAGEWTTISLRDLCRREVTESSINALFAPDLIRLTPDFVDRFWEFDKHVFMLVLGLPKWMNPGPFQAHDRYLVAIQRWLDNASAGFDWGSPDAVADWEPRFGGRAPRELIKWMRETGWRREVIAATVGALVFALNSNSIPTTTWMLMEIIKDPTLLQAVRDEVETAITTDQESGNCTIDSQKLVALPLLQSIFSETLRLRINFNITRDIKRPITLDGHTIAEGSLLQAPMQVAHYNETVWGVAGHPAADFWAERHIRHTGENKCMYAMAGSSTSYFPFGGGANMCPGRQLAKSEILTTIALIVSRFDIEMVGWTNLDGSPSDRAAEGDIRYCGAGAMPPDRDMKIRWRRSP</sequence>
<dbReference type="AlphaFoldDB" id="A0A423V7J0"/>
<dbReference type="GO" id="GO:0005506">
    <property type="term" value="F:iron ion binding"/>
    <property type="evidence" value="ECO:0007669"/>
    <property type="project" value="InterPro"/>
</dbReference>
<comment type="cofactor">
    <cofactor evidence="5">
        <name>heme</name>
        <dbReference type="ChEBI" id="CHEBI:30413"/>
    </cofactor>
</comment>
<dbReference type="Pfam" id="PF00067">
    <property type="entry name" value="p450"/>
    <property type="match status" value="1"/>
</dbReference>
<gene>
    <name evidence="7" type="ORF">VMCG_10908</name>
</gene>
<comment type="similarity">
    <text evidence="1">Belongs to the cytochrome P450 family.</text>
</comment>
<dbReference type="GO" id="GO:0020037">
    <property type="term" value="F:heme binding"/>
    <property type="evidence" value="ECO:0007669"/>
    <property type="project" value="InterPro"/>
</dbReference>
<dbReference type="GO" id="GO:0016705">
    <property type="term" value="F:oxidoreductase activity, acting on paired donors, with incorporation or reduction of molecular oxygen"/>
    <property type="evidence" value="ECO:0007669"/>
    <property type="project" value="InterPro"/>
</dbReference>
<dbReference type="PANTHER" id="PTHR24304">
    <property type="entry name" value="CYTOCHROME P450 FAMILY 7"/>
    <property type="match status" value="1"/>
</dbReference>
<proteinExistence type="inferred from homology"/>
<keyword evidence="2 5" id="KW-0349">Heme</keyword>
<name>A0A423V7J0_9PEZI</name>
<protein>
    <recommendedName>
        <fullName evidence="9">Cytochrome P450</fullName>
    </recommendedName>
</protein>
<evidence type="ECO:0000313" key="7">
    <source>
        <dbReference type="EMBL" id="ROV86731.1"/>
    </source>
</evidence>
<dbReference type="STRING" id="356882.A0A423V7J0"/>
<evidence type="ECO:0008006" key="9">
    <source>
        <dbReference type="Google" id="ProtNLM"/>
    </source>
</evidence>
<dbReference type="PRINTS" id="PR00463">
    <property type="entry name" value="EP450I"/>
</dbReference>